<comment type="caution">
    <text evidence="2">The sequence shown here is derived from an EMBL/GenBank/DDBJ whole genome shotgun (WGS) entry which is preliminary data.</text>
</comment>
<protein>
    <submittedName>
        <fullName evidence="2">Uncharacterized protein</fullName>
    </submittedName>
</protein>
<keyword evidence="3" id="KW-1185">Reference proteome</keyword>
<dbReference type="AlphaFoldDB" id="A0A821SKU7"/>
<feature type="compositionally biased region" description="Polar residues" evidence="1">
    <location>
        <begin position="127"/>
        <end position="142"/>
    </location>
</feature>
<proteinExistence type="predicted"/>
<dbReference type="EMBL" id="CAJOBZ010000018">
    <property type="protein sequence ID" value="CAF4856202.1"/>
    <property type="molecule type" value="Genomic_DNA"/>
</dbReference>
<accession>A0A821SKU7</accession>
<reference evidence="2" key="1">
    <citation type="submission" date="2021-02" db="EMBL/GenBank/DDBJ databases">
        <authorList>
            <person name="Steward A R."/>
        </authorList>
    </citation>
    <scope>NUCLEOTIDE SEQUENCE</scope>
</reference>
<evidence type="ECO:0000313" key="2">
    <source>
        <dbReference type="EMBL" id="CAF4856202.1"/>
    </source>
</evidence>
<feature type="region of interest" description="Disordered" evidence="1">
    <location>
        <begin position="90"/>
        <end position="142"/>
    </location>
</feature>
<gene>
    <name evidence="2" type="ORF">PMACD_LOCUS7500</name>
</gene>
<dbReference type="Proteomes" id="UP000663880">
    <property type="component" value="Unassembled WGS sequence"/>
</dbReference>
<name>A0A821SKU7_9NEOP</name>
<organism evidence="2 3">
    <name type="scientific">Pieris macdunnoughi</name>
    <dbReference type="NCBI Taxonomy" id="345717"/>
    <lineage>
        <taxon>Eukaryota</taxon>
        <taxon>Metazoa</taxon>
        <taxon>Ecdysozoa</taxon>
        <taxon>Arthropoda</taxon>
        <taxon>Hexapoda</taxon>
        <taxon>Insecta</taxon>
        <taxon>Pterygota</taxon>
        <taxon>Neoptera</taxon>
        <taxon>Endopterygota</taxon>
        <taxon>Lepidoptera</taxon>
        <taxon>Glossata</taxon>
        <taxon>Ditrysia</taxon>
        <taxon>Papilionoidea</taxon>
        <taxon>Pieridae</taxon>
        <taxon>Pierinae</taxon>
        <taxon>Pieris</taxon>
    </lineage>
</organism>
<dbReference type="OrthoDB" id="7301963at2759"/>
<evidence type="ECO:0000313" key="3">
    <source>
        <dbReference type="Proteomes" id="UP000663880"/>
    </source>
</evidence>
<sequence length="363" mass="40873">MSNVDLDNRLKKRQWSPDIDSFLWSNIKLFTIRSALYTYCNAGLLDILLRRNMTPQQIYNVSNNPSRNPYAQTIQNLAATRDKYNARNKNWGTPPAFHTENTKHTNSLMNVNDSGNSDSSDDDNRIPRNTMNTSPINIAQNTNEQRIANRVSGFPFINDNSGLNHPLVNQFPGNDVVLNPRINNNGNVGNIHKIIQDINKINNIMGQIKQENAKNHGNTDPNIKTNNGNHGFDNPSLGPFTYPMVHVNNGLHGLYTNLHNDNVYPDTSNILSNVQPPRNPETNLNTAVTNAHIVTPPPGILMTNLLKENVNNKKPSSGISNVSKVGEKYVLKPVTKRKFFSQVRPVVPDYKIPQNKETLYYID</sequence>
<evidence type="ECO:0000256" key="1">
    <source>
        <dbReference type="SAM" id="MobiDB-lite"/>
    </source>
</evidence>